<reference evidence="5 6" key="1">
    <citation type="submission" date="2016-10" db="EMBL/GenBank/DDBJ databases">
        <authorList>
            <person name="Cai Z."/>
        </authorList>
    </citation>
    <scope>NUCLEOTIDE SEQUENCE [LARGE SCALE GENOMIC DNA]</scope>
</reference>
<keyword evidence="4" id="KW-0472">Membrane</keyword>
<evidence type="ECO:0000256" key="4">
    <source>
        <dbReference type="SAM" id="Phobius"/>
    </source>
</evidence>
<dbReference type="Gene3D" id="2.130.10.10">
    <property type="entry name" value="YVTN repeat-like/Quinoprotein amine dehydrogenase"/>
    <property type="match status" value="3"/>
</dbReference>
<dbReference type="PANTHER" id="PTHR45282:SF2">
    <property type="entry name" value="OS03G0858400 PROTEIN"/>
    <property type="match status" value="1"/>
</dbReference>
<evidence type="ECO:0000256" key="1">
    <source>
        <dbReference type="ARBA" id="ARBA00022574"/>
    </source>
</evidence>
<name>A0A383WFM8_TETOB</name>
<dbReference type="AlphaFoldDB" id="A0A383WFM8"/>
<keyword evidence="4" id="KW-1133">Transmembrane helix</keyword>
<dbReference type="InterPro" id="IPR036322">
    <property type="entry name" value="WD40_repeat_dom_sf"/>
</dbReference>
<dbReference type="PROSITE" id="PS00678">
    <property type="entry name" value="WD_REPEATS_1"/>
    <property type="match status" value="1"/>
</dbReference>
<sequence length="457" mass="48117">MAEAGATSSATQAVLALFGISAAVMALYMATLLYRVVSRITKSASAAREVKSKGSAKSAAAPAAAAAANQQGGAKQGGGARKADLKTLIKQSKAAEKIAATKEDMAAHHALFINTLKGHPDVINAAAWSPNGRLLATACDDMQLRLFDVADVSSQHIKFKWVQAPQAALGVGFGNDGSSLVAALRGIPDVVHLVHYVPHKQGGAITFEPAWQKQAVLGHEQLLEMAVVPGPQSEALGVPQAGGIAVLLSPKKEGRVFGLAAGGSLAEFKPNSFHNHALAVSANGRFICVASFTADVMVWEVQWGRDGYKGTPKVMDLKGHKSQVMSAAFAPDGSKAITASKDGTMRIWNLAVRYQLQEDPKVLLNLPLPLPTGQCFDRMAWGPDGTIAAAVGGFIHFIDNRSGKVLEVLHAHDGRITSMQWSPVLLRVPGADEPAAVLASSSSDRRVRIWRSPASLQ</sequence>
<keyword evidence="1 3" id="KW-0853">WD repeat</keyword>
<dbReference type="EMBL" id="FNXT01001243">
    <property type="protein sequence ID" value="SZX75824.1"/>
    <property type="molecule type" value="Genomic_DNA"/>
</dbReference>
<feature type="repeat" description="WD" evidence="3">
    <location>
        <begin position="116"/>
        <end position="157"/>
    </location>
</feature>
<dbReference type="PANTHER" id="PTHR45282">
    <property type="entry name" value="OS03G0858400 PROTEIN"/>
    <property type="match status" value="1"/>
</dbReference>
<evidence type="ECO:0000313" key="5">
    <source>
        <dbReference type="EMBL" id="SZX75824.1"/>
    </source>
</evidence>
<feature type="repeat" description="WD" evidence="3">
    <location>
        <begin position="409"/>
        <end position="450"/>
    </location>
</feature>
<protein>
    <recommendedName>
        <fullName evidence="7">Anaphase-promoting complex subunit 4 WD40 domain-containing protein</fullName>
    </recommendedName>
</protein>
<organism evidence="5 6">
    <name type="scientific">Tetradesmus obliquus</name>
    <name type="common">Green alga</name>
    <name type="synonym">Acutodesmus obliquus</name>
    <dbReference type="NCBI Taxonomy" id="3088"/>
    <lineage>
        <taxon>Eukaryota</taxon>
        <taxon>Viridiplantae</taxon>
        <taxon>Chlorophyta</taxon>
        <taxon>core chlorophytes</taxon>
        <taxon>Chlorophyceae</taxon>
        <taxon>CS clade</taxon>
        <taxon>Sphaeropleales</taxon>
        <taxon>Scenedesmaceae</taxon>
        <taxon>Tetradesmus</taxon>
    </lineage>
</organism>
<dbReference type="STRING" id="3088.A0A383WFM8"/>
<evidence type="ECO:0008006" key="7">
    <source>
        <dbReference type="Google" id="ProtNLM"/>
    </source>
</evidence>
<dbReference type="InterPro" id="IPR001680">
    <property type="entry name" value="WD40_rpt"/>
</dbReference>
<evidence type="ECO:0000313" key="6">
    <source>
        <dbReference type="Proteomes" id="UP000256970"/>
    </source>
</evidence>
<dbReference type="InterPro" id="IPR019775">
    <property type="entry name" value="WD40_repeat_CS"/>
</dbReference>
<evidence type="ECO:0000256" key="2">
    <source>
        <dbReference type="ARBA" id="ARBA00022737"/>
    </source>
</evidence>
<accession>A0A383WFM8</accession>
<feature type="transmembrane region" description="Helical" evidence="4">
    <location>
        <begin position="12"/>
        <end position="34"/>
    </location>
</feature>
<keyword evidence="2" id="KW-0677">Repeat</keyword>
<evidence type="ECO:0000256" key="3">
    <source>
        <dbReference type="PROSITE-ProRule" id="PRU00221"/>
    </source>
</evidence>
<keyword evidence="4" id="KW-0812">Transmembrane</keyword>
<gene>
    <name evidence="5" type="ORF">BQ4739_LOCUS16168</name>
</gene>
<dbReference type="SMART" id="SM00320">
    <property type="entry name" value="WD40"/>
    <property type="match status" value="4"/>
</dbReference>
<feature type="repeat" description="WD" evidence="3">
    <location>
        <begin position="317"/>
        <end position="358"/>
    </location>
</feature>
<dbReference type="SUPFAM" id="SSF50978">
    <property type="entry name" value="WD40 repeat-like"/>
    <property type="match status" value="1"/>
</dbReference>
<dbReference type="Pfam" id="PF00400">
    <property type="entry name" value="WD40"/>
    <property type="match status" value="3"/>
</dbReference>
<dbReference type="PROSITE" id="PS50294">
    <property type="entry name" value="WD_REPEATS_REGION"/>
    <property type="match status" value="3"/>
</dbReference>
<keyword evidence="6" id="KW-1185">Reference proteome</keyword>
<dbReference type="PROSITE" id="PS50082">
    <property type="entry name" value="WD_REPEATS_2"/>
    <property type="match status" value="3"/>
</dbReference>
<proteinExistence type="predicted"/>
<dbReference type="InterPro" id="IPR015943">
    <property type="entry name" value="WD40/YVTN_repeat-like_dom_sf"/>
</dbReference>
<dbReference type="Proteomes" id="UP000256970">
    <property type="component" value="Unassembled WGS sequence"/>
</dbReference>